<dbReference type="InterPro" id="IPR036028">
    <property type="entry name" value="SH3-like_dom_sf"/>
</dbReference>
<evidence type="ECO:0000259" key="8">
    <source>
        <dbReference type="PROSITE" id="PS50001"/>
    </source>
</evidence>
<name>A0ABN7AT17_9HEMI</name>
<evidence type="ECO:0000259" key="10">
    <source>
        <dbReference type="PROSITE" id="PS50003"/>
    </source>
</evidence>
<feature type="non-terminal residue" evidence="12">
    <location>
        <position position="1"/>
    </location>
</feature>
<dbReference type="Pfam" id="PF00130">
    <property type="entry name" value="C1_1"/>
    <property type="match status" value="1"/>
</dbReference>
<dbReference type="InterPro" id="IPR002219">
    <property type="entry name" value="PKC_DAG/PE"/>
</dbReference>
<dbReference type="SMART" id="SM00109">
    <property type="entry name" value="C1"/>
    <property type="match status" value="1"/>
</dbReference>
<keyword evidence="2 6" id="KW-0728">SH3 domain</keyword>
<dbReference type="SMART" id="SM00326">
    <property type="entry name" value="SH3"/>
    <property type="match status" value="1"/>
</dbReference>
<gene>
    <name evidence="12" type="ORF">NTJ_06845</name>
</gene>
<dbReference type="CDD" id="cd20810">
    <property type="entry name" value="C1_VAV"/>
    <property type="match status" value="1"/>
</dbReference>
<dbReference type="PANTHER" id="PTHR45818">
    <property type="entry name" value="PROTEIN VAV"/>
    <property type="match status" value="1"/>
</dbReference>
<protein>
    <recommendedName>
        <fullName evidence="14">Protein vav</fullName>
    </recommendedName>
</protein>
<proteinExistence type="predicted"/>
<evidence type="ECO:0000256" key="1">
    <source>
        <dbReference type="ARBA" id="ARBA00001946"/>
    </source>
</evidence>
<dbReference type="InterPro" id="IPR001849">
    <property type="entry name" value="PH_domain"/>
</dbReference>
<evidence type="ECO:0000313" key="12">
    <source>
        <dbReference type="EMBL" id="BES94036.1"/>
    </source>
</evidence>
<organism evidence="12 13">
    <name type="scientific">Nesidiocoris tenuis</name>
    <dbReference type="NCBI Taxonomy" id="355587"/>
    <lineage>
        <taxon>Eukaryota</taxon>
        <taxon>Metazoa</taxon>
        <taxon>Ecdysozoa</taxon>
        <taxon>Arthropoda</taxon>
        <taxon>Hexapoda</taxon>
        <taxon>Insecta</taxon>
        <taxon>Pterygota</taxon>
        <taxon>Neoptera</taxon>
        <taxon>Paraneoptera</taxon>
        <taxon>Hemiptera</taxon>
        <taxon>Heteroptera</taxon>
        <taxon>Panheteroptera</taxon>
        <taxon>Cimicomorpha</taxon>
        <taxon>Miridae</taxon>
        <taxon>Dicyphina</taxon>
        <taxon>Nesidiocoris</taxon>
    </lineage>
</organism>
<keyword evidence="4 5" id="KW-0727">SH2 domain</keyword>
<dbReference type="PROSITE" id="PS50081">
    <property type="entry name" value="ZF_DAG_PE_2"/>
    <property type="match status" value="1"/>
</dbReference>
<evidence type="ECO:0000256" key="6">
    <source>
        <dbReference type="PROSITE-ProRule" id="PRU00192"/>
    </source>
</evidence>
<reference evidence="12 13" key="1">
    <citation type="submission" date="2023-09" db="EMBL/GenBank/DDBJ databases">
        <title>Nesidiocoris tenuis whole genome shotgun sequence.</title>
        <authorList>
            <person name="Shibata T."/>
            <person name="Shimoda M."/>
            <person name="Kobayashi T."/>
            <person name="Uehara T."/>
        </authorList>
    </citation>
    <scope>NUCLEOTIDE SEQUENCE [LARGE SCALE GENOMIC DNA]</scope>
    <source>
        <strain evidence="12 13">Japan</strain>
    </source>
</reference>
<feature type="domain" description="PH" evidence="10">
    <location>
        <begin position="1"/>
        <end position="69"/>
    </location>
</feature>
<dbReference type="SUPFAM" id="SSF50044">
    <property type="entry name" value="SH3-domain"/>
    <property type="match status" value="1"/>
</dbReference>
<feature type="region of interest" description="Disordered" evidence="7">
    <location>
        <begin position="133"/>
        <end position="160"/>
    </location>
</feature>
<evidence type="ECO:0000313" key="13">
    <source>
        <dbReference type="Proteomes" id="UP001307889"/>
    </source>
</evidence>
<evidence type="ECO:0000256" key="2">
    <source>
        <dbReference type="ARBA" id="ARBA00022443"/>
    </source>
</evidence>
<dbReference type="PROSITE" id="PS50002">
    <property type="entry name" value="SH3"/>
    <property type="match status" value="1"/>
</dbReference>
<dbReference type="PRINTS" id="PR00401">
    <property type="entry name" value="SH2DOMAIN"/>
</dbReference>
<evidence type="ECO:0000256" key="7">
    <source>
        <dbReference type="SAM" id="MobiDB-lite"/>
    </source>
</evidence>
<dbReference type="SMART" id="SM00252">
    <property type="entry name" value="SH2"/>
    <property type="match status" value="1"/>
</dbReference>
<dbReference type="PROSITE" id="PS50001">
    <property type="entry name" value="SH2"/>
    <property type="match status" value="1"/>
</dbReference>
<keyword evidence="13" id="KW-1185">Reference proteome</keyword>
<evidence type="ECO:0000256" key="3">
    <source>
        <dbReference type="ARBA" id="ARBA00022842"/>
    </source>
</evidence>
<feature type="domain" description="Phorbol-ester/DAG-type" evidence="11">
    <location>
        <begin position="80"/>
        <end position="129"/>
    </location>
</feature>
<dbReference type="InterPro" id="IPR020454">
    <property type="entry name" value="DAG/PE-bd"/>
</dbReference>
<dbReference type="Pfam" id="PF00017">
    <property type="entry name" value="SH2"/>
    <property type="match status" value="1"/>
</dbReference>
<evidence type="ECO:0000259" key="11">
    <source>
        <dbReference type="PROSITE" id="PS50081"/>
    </source>
</evidence>
<accession>A0ABN7AT17</accession>
<feature type="domain" description="SH2" evidence="8">
    <location>
        <begin position="184"/>
        <end position="287"/>
    </location>
</feature>
<evidence type="ECO:0008006" key="14">
    <source>
        <dbReference type="Google" id="ProtNLM"/>
    </source>
</evidence>
<dbReference type="PROSITE" id="PS00479">
    <property type="entry name" value="ZF_DAG_PE_1"/>
    <property type="match status" value="1"/>
</dbReference>
<dbReference type="Gene3D" id="3.30.60.20">
    <property type="match status" value="1"/>
</dbReference>
<dbReference type="SUPFAM" id="SSF55550">
    <property type="entry name" value="SH2 domain"/>
    <property type="match status" value="1"/>
</dbReference>
<feature type="domain" description="SH3" evidence="9">
    <location>
        <begin position="287"/>
        <end position="348"/>
    </location>
</feature>
<dbReference type="InterPro" id="IPR055251">
    <property type="entry name" value="SOS1_NGEF_PH"/>
</dbReference>
<dbReference type="SUPFAM" id="SSF50729">
    <property type="entry name" value="PH domain-like"/>
    <property type="match status" value="1"/>
</dbReference>
<dbReference type="PROSITE" id="PS50003">
    <property type="entry name" value="PH_DOMAIN"/>
    <property type="match status" value="1"/>
</dbReference>
<dbReference type="InterPro" id="IPR000980">
    <property type="entry name" value="SH2"/>
</dbReference>
<dbReference type="Proteomes" id="UP001307889">
    <property type="component" value="Chromosome 4"/>
</dbReference>
<dbReference type="PANTHER" id="PTHR45818:SF3">
    <property type="entry name" value="PROTEIN VAV"/>
    <property type="match status" value="1"/>
</dbReference>
<evidence type="ECO:0000256" key="4">
    <source>
        <dbReference type="ARBA" id="ARBA00022999"/>
    </source>
</evidence>
<comment type="cofactor">
    <cofactor evidence="1">
        <name>Mg(2+)</name>
        <dbReference type="ChEBI" id="CHEBI:18420"/>
    </cofactor>
</comment>
<evidence type="ECO:0000259" key="9">
    <source>
        <dbReference type="PROSITE" id="PS50002"/>
    </source>
</evidence>
<evidence type="ECO:0000256" key="5">
    <source>
        <dbReference type="PROSITE-ProRule" id="PRU00191"/>
    </source>
</evidence>
<dbReference type="Gene3D" id="2.30.29.30">
    <property type="entry name" value="Pleckstrin-homology domain (PH domain)/Phosphotyrosine-binding domain (PTB)"/>
    <property type="match status" value="1"/>
</dbReference>
<dbReference type="PRINTS" id="PR00008">
    <property type="entry name" value="DAGPEDOMAIN"/>
</dbReference>
<dbReference type="InterPro" id="IPR036860">
    <property type="entry name" value="SH2_dom_sf"/>
</dbReference>
<dbReference type="Gene3D" id="3.30.505.10">
    <property type="entry name" value="SH2 domain"/>
    <property type="match status" value="1"/>
</dbReference>
<dbReference type="InterPro" id="IPR001452">
    <property type="entry name" value="SH3_domain"/>
</dbReference>
<dbReference type="InterPro" id="IPR011993">
    <property type="entry name" value="PH-like_dom_sf"/>
</dbReference>
<keyword evidence="3" id="KW-0460">Magnesium</keyword>
<dbReference type="Pfam" id="PF22697">
    <property type="entry name" value="SOS1_NGEF_PH"/>
    <property type="match status" value="1"/>
</dbReference>
<dbReference type="EMBL" id="AP028912">
    <property type="protein sequence ID" value="BES94036.1"/>
    <property type="molecule type" value="Genomic_DNA"/>
</dbReference>
<dbReference type="Pfam" id="PF00018">
    <property type="entry name" value="SH3_1"/>
    <property type="match status" value="1"/>
</dbReference>
<dbReference type="Gene3D" id="2.30.30.40">
    <property type="entry name" value="SH3 Domains"/>
    <property type="match status" value="1"/>
</dbReference>
<sequence length="357" mass="41516">NDQYSFKACLVLTEYKIEDISNRRTLHKDTRWNYHWFLVKKSERTAFTLYARTEEIKRKWIKAIQDALDNIEPAGCKSTDHRFVLHTFEKPTTCMHCSKFLKGRIFQGYRCDKCDIAAHKQCIANSGRCGAKIPPELPPRPPLSARQESEVNGHQLPPPRPVSCASPDLNRVWPDHTALAEYLWFVGEMGREKASRLLETQLNGTYLLRIRPQGATHPNETVYALSLKADDKVKHMKVYEKEMDGEPHCYLSESRFFRSLVELINCYEHTSLEENFFGLDVRLKWPFRRIIAVAEFDFNPVEANQLPLKQGCQVTILSKEGDHKGWWKGMIQERVGFFPKVYVREVSDTLHCLTDDH</sequence>